<dbReference type="OrthoDB" id="6132759at2759"/>
<name>A0A1V9X2C0_9ACAR</name>
<accession>A0A1V9X2C0</accession>
<dbReference type="AlphaFoldDB" id="A0A1V9X2C0"/>
<evidence type="ECO:0000256" key="13">
    <source>
        <dbReference type="SAM" id="Phobius"/>
    </source>
</evidence>
<keyword evidence="4" id="KW-1003">Cell membrane</keyword>
<dbReference type="GO" id="GO:0006814">
    <property type="term" value="P:sodium ion transport"/>
    <property type="evidence" value="ECO:0007669"/>
    <property type="project" value="UniProtKB-KW"/>
</dbReference>
<evidence type="ECO:0000256" key="12">
    <source>
        <dbReference type="SAM" id="MobiDB-lite"/>
    </source>
</evidence>
<evidence type="ECO:0000256" key="6">
    <source>
        <dbReference type="ARBA" id="ARBA00022989"/>
    </source>
</evidence>
<evidence type="ECO:0000256" key="7">
    <source>
        <dbReference type="ARBA" id="ARBA00023053"/>
    </source>
</evidence>
<feature type="compositionally biased region" description="Polar residues" evidence="12">
    <location>
        <begin position="493"/>
        <end position="504"/>
    </location>
</feature>
<evidence type="ECO:0000256" key="1">
    <source>
        <dbReference type="ARBA" id="ARBA00004651"/>
    </source>
</evidence>
<evidence type="ECO:0000256" key="4">
    <source>
        <dbReference type="ARBA" id="ARBA00022475"/>
    </source>
</evidence>
<dbReference type="GO" id="GO:0015293">
    <property type="term" value="F:symporter activity"/>
    <property type="evidence" value="ECO:0007669"/>
    <property type="project" value="TreeGrafter"/>
</dbReference>
<evidence type="ECO:0000256" key="2">
    <source>
        <dbReference type="ARBA" id="ARBA00006434"/>
    </source>
</evidence>
<keyword evidence="10" id="KW-0739">Sodium transport</keyword>
<feature type="region of interest" description="Disordered" evidence="12">
    <location>
        <begin position="552"/>
        <end position="622"/>
    </location>
</feature>
<dbReference type="PANTHER" id="PTHR42985">
    <property type="entry name" value="SODIUM-COUPLED MONOCARBOXYLATE TRANSPORTER"/>
    <property type="match status" value="1"/>
</dbReference>
<keyword evidence="3" id="KW-0813">Transport</keyword>
<keyword evidence="15" id="KW-1185">Reference proteome</keyword>
<gene>
    <name evidence="14" type="ORF">BIW11_13468</name>
</gene>
<dbReference type="InParanoid" id="A0A1V9X2C0"/>
<feature type="region of interest" description="Disordered" evidence="12">
    <location>
        <begin position="1"/>
        <end position="26"/>
    </location>
</feature>
<protein>
    <submittedName>
        <fullName evidence="14">Sodium-coupled monocarboxylate transporter 1-like</fullName>
    </submittedName>
</protein>
<feature type="region of interest" description="Disordered" evidence="12">
    <location>
        <begin position="493"/>
        <end position="535"/>
    </location>
</feature>
<keyword evidence="9 13" id="KW-0472">Membrane</keyword>
<comment type="similarity">
    <text evidence="2 11">Belongs to the sodium:solute symporter (SSF) (TC 2.A.21) family.</text>
</comment>
<feature type="transmembrane region" description="Helical" evidence="13">
    <location>
        <begin position="331"/>
        <end position="355"/>
    </location>
</feature>
<feature type="transmembrane region" description="Helical" evidence="13">
    <location>
        <begin position="141"/>
        <end position="160"/>
    </location>
</feature>
<comment type="caution">
    <text evidence="14">The sequence shown here is derived from an EMBL/GenBank/DDBJ whole genome shotgun (WGS) entry which is preliminary data.</text>
</comment>
<dbReference type="Pfam" id="PF00474">
    <property type="entry name" value="SSF"/>
    <property type="match status" value="1"/>
</dbReference>
<evidence type="ECO:0000256" key="10">
    <source>
        <dbReference type="ARBA" id="ARBA00023201"/>
    </source>
</evidence>
<evidence type="ECO:0000256" key="8">
    <source>
        <dbReference type="ARBA" id="ARBA00023065"/>
    </source>
</evidence>
<dbReference type="GO" id="GO:0005886">
    <property type="term" value="C:plasma membrane"/>
    <property type="evidence" value="ECO:0007669"/>
    <property type="project" value="UniProtKB-SubCell"/>
</dbReference>
<evidence type="ECO:0000256" key="11">
    <source>
        <dbReference type="RuleBase" id="RU362091"/>
    </source>
</evidence>
<comment type="subcellular location">
    <subcellularLocation>
        <location evidence="1">Cell membrane</location>
        <topology evidence="1">Multi-pass membrane protein</topology>
    </subcellularLocation>
</comment>
<feature type="compositionally biased region" description="Polar residues" evidence="12">
    <location>
        <begin position="581"/>
        <end position="590"/>
    </location>
</feature>
<keyword evidence="6 13" id="KW-1133">Transmembrane helix</keyword>
<dbReference type="Gene3D" id="1.20.1730.10">
    <property type="entry name" value="Sodium/glucose cotransporter"/>
    <property type="match status" value="1"/>
</dbReference>
<feature type="transmembrane region" description="Helical" evidence="13">
    <location>
        <begin position="41"/>
        <end position="60"/>
    </location>
</feature>
<keyword evidence="8" id="KW-0406">Ion transport</keyword>
<feature type="transmembrane region" description="Helical" evidence="13">
    <location>
        <begin position="261"/>
        <end position="286"/>
    </location>
</feature>
<evidence type="ECO:0000256" key="3">
    <source>
        <dbReference type="ARBA" id="ARBA00022448"/>
    </source>
</evidence>
<sequence length="622" mass="67290">MPKSRSHLASGLNTARHQPTDGHRPTGWGQGLIDRVIFLNLPYLIVTLFLSCFCGVLVYARYTACDPSIIEKITSDDQLLPYFVMDVLGEWTPLPGIFVAGIFAASLSSVSSGVNALASVFYVDVIALAKEGIPDRTGAKIINLLGVIFGLSSIGLVAVTKQLGNVLEASQGINSAIGGPLLGVFTAGMLFPQINTTGCRQLGFPLRSVPKQTSTTTIGPVGLTHVSSVLVFLTIGQVGLAKAGAPFAVHSGRYSSFRDSILFRVHFAGALWGLFTALPVSCWINLGAIVAGSIDDGLPLAVDGCPEKFNATLPTPHDNGNVLWIYQLSSLWYTLVSFALVFLVAMPISLVTGSLDGSQLDPRLIRHPADIFLWWMDEERRERWRFDVGENFVMEAILLYRWSLDVGRPMSRSLDPGAAGRLAPYLSSTEEGEVFEPRKSVSSISGIRMSTSGSTARKPSFTDMEMKRRQSSVFMAAYTPSNASDGAITNATGQQSQIVQQNGSVEAHRRTSRRSTRFSTSSTRSRSRKPSFADAEMIRRQSTVFMTQYMPPTEVRLTTSPDTPTTVATITGNVGPRQDTHNGALTNSRRTGGYQLPNGDAAPGEQPNGEAGNDLDRHSEKF</sequence>
<keyword evidence="7" id="KW-0915">Sodium</keyword>
<dbReference type="PROSITE" id="PS50283">
    <property type="entry name" value="NA_SOLUT_SYMP_3"/>
    <property type="match status" value="1"/>
</dbReference>
<dbReference type="InterPro" id="IPR051163">
    <property type="entry name" value="Sodium:Solute_Symporter_SSF"/>
</dbReference>
<proteinExistence type="inferred from homology"/>
<keyword evidence="5 13" id="KW-0812">Transmembrane</keyword>
<dbReference type="Proteomes" id="UP000192247">
    <property type="component" value="Unassembled WGS sequence"/>
</dbReference>
<dbReference type="EMBL" id="MNPL01028465">
    <property type="protein sequence ID" value="OQR67533.1"/>
    <property type="molecule type" value="Genomic_DNA"/>
</dbReference>
<dbReference type="InterPro" id="IPR038377">
    <property type="entry name" value="Na/Glc_symporter_sf"/>
</dbReference>
<evidence type="ECO:0000256" key="9">
    <source>
        <dbReference type="ARBA" id="ARBA00023136"/>
    </source>
</evidence>
<dbReference type="InterPro" id="IPR001734">
    <property type="entry name" value="Na/solute_symporter"/>
</dbReference>
<evidence type="ECO:0000313" key="15">
    <source>
        <dbReference type="Proteomes" id="UP000192247"/>
    </source>
</evidence>
<feature type="compositionally biased region" description="Low complexity" evidence="12">
    <location>
        <begin position="558"/>
        <end position="571"/>
    </location>
</feature>
<evidence type="ECO:0000313" key="14">
    <source>
        <dbReference type="EMBL" id="OQR67533.1"/>
    </source>
</evidence>
<reference evidence="14 15" key="1">
    <citation type="journal article" date="2017" name="Gigascience">
        <title>Draft genome of the honey bee ectoparasitic mite, Tropilaelaps mercedesae, is shaped by the parasitic life history.</title>
        <authorList>
            <person name="Dong X."/>
            <person name="Armstrong S.D."/>
            <person name="Xia D."/>
            <person name="Makepeace B.L."/>
            <person name="Darby A.C."/>
            <person name="Kadowaki T."/>
        </authorList>
    </citation>
    <scope>NUCLEOTIDE SEQUENCE [LARGE SCALE GENOMIC DNA]</scope>
    <source>
        <strain evidence="14">Wuxi-XJTLU</strain>
    </source>
</reference>
<feature type="transmembrane region" description="Helical" evidence="13">
    <location>
        <begin position="172"/>
        <end position="191"/>
    </location>
</feature>
<dbReference type="STRING" id="418985.A0A1V9X2C0"/>
<evidence type="ECO:0000256" key="5">
    <source>
        <dbReference type="ARBA" id="ARBA00022692"/>
    </source>
</evidence>
<organism evidence="14 15">
    <name type="scientific">Tropilaelaps mercedesae</name>
    <dbReference type="NCBI Taxonomy" id="418985"/>
    <lineage>
        <taxon>Eukaryota</taxon>
        <taxon>Metazoa</taxon>
        <taxon>Ecdysozoa</taxon>
        <taxon>Arthropoda</taxon>
        <taxon>Chelicerata</taxon>
        <taxon>Arachnida</taxon>
        <taxon>Acari</taxon>
        <taxon>Parasitiformes</taxon>
        <taxon>Mesostigmata</taxon>
        <taxon>Gamasina</taxon>
        <taxon>Dermanyssoidea</taxon>
        <taxon>Laelapidae</taxon>
        <taxon>Tropilaelaps</taxon>
    </lineage>
</organism>
<feature type="transmembrane region" description="Helical" evidence="13">
    <location>
        <begin position="110"/>
        <end position="129"/>
    </location>
</feature>
<dbReference type="PANTHER" id="PTHR42985:SF40">
    <property type="entry name" value="LD47995P-RELATED"/>
    <property type="match status" value="1"/>
</dbReference>